<dbReference type="SFLD" id="SFLDG01212">
    <property type="entry name" value="Phytoene_synthase_like"/>
    <property type="match status" value="1"/>
</dbReference>
<keyword evidence="2 3" id="KW-0808">Transferase</keyword>
<sequence>MTATGLALYTSAARTSSARVISMYSTSFGLASRLLTRRVRAGIADVYALVRVADEIVDGPAEEAGMDAAETRAVLDALEAETLAAMRRGFSANLVVHAFAATARDAGIPPELVVEFFESMRTDLDPPAVFDEIAYRRYIHGSAEVVGSMCLRVFMLERPGLKISEDMEEGARRLGAAFQKVNFLRDLAEDRDRLGRVYLPGVARHEFGDAHKDVVVAEIAADLAAARHAITALPPRARKATSAAAGLFAQLNDRLSKTPAAEIIRRRVSVPPAVKAWVLMRALSGRGTR</sequence>
<dbReference type="PROSITE" id="PS01045">
    <property type="entry name" value="SQUALEN_PHYTOEN_SYN_2"/>
    <property type="match status" value="1"/>
</dbReference>
<gene>
    <name evidence="3" type="primary">crtB</name>
    <name evidence="3" type="ORF">RS84_01727</name>
</gene>
<dbReference type="STRING" id="273678.RS84_01727"/>
<comment type="pathway">
    <text evidence="1">Carotenoid biosynthesis; phytoene biosynthesis.</text>
</comment>
<name>A0A0M2HUF4_9MICO</name>
<dbReference type="GO" id="GO:0004311">
    <property type="term" value="F:geranylgeranyl diphosphate synthase activity"/>
    <property type="evidence" value="ECO:0007669"/>
    <property type="project" value="InterPro"/>
</dbReference>
<dbReference type="EC" id="2.5.1.32" evidence="3"/>
<dbReference type="UniPathway" id="UPA00799"/>
<dbReference type="RefSeq" id="WP_235281431.1">
    <property type="nucleotide sequence ID" value="NZ_JYJB01000008.1"/>
</dbReference>
<dbReference type="InterPro" id="IPR044843">
    <property type="entry name" value="Trans_IPPS_bact-type"/>
</dbReference>
<protein>
    <submittedName>
        <fullName evidence="3">15-cis-phytoene synthase</fullName>
        <ecNumber evidence="3">2.5.1.32</ecNumber>
    </submittedName>
</protein>
<dbReference type="GO" id="GO:0008299">
    <property type="term" value="P:isoprenoid biosynthetic process"/>
    <property type="evidence" value="ECO:0007669"/>
    <property type="project" value="UniProtKB-ARBA"/>
</dbReference>
<dbReference type="Gene3D" id="1.10.600.10">
    <property type="entry name" value="Farnesyl Diphosphate Synthase"/>
    <property type="match status" value="1"/>
</dbReference>
<dbReference type="Pfam" id="PF00494">
    <property type="entry name" value="SQS_PSY"/>
    <property type="match status" value="1"/>
</dbReference>
<accession>A0A0M2HUF4</accession>
<dbReference type="AlphaFoldDB" id="A0A0M2HUF4"/>
<proteinExistence type="predicted"/>
<dbReference type="Proteomes" id="UP000033900">
    <property type="component" value="Unassembled WGS sequence"/>
</dbReference>
<dbReference type="SFLD" id="SFLDS00005">
    <property type="entry name" value="Isoprenoid_Synthase_Type_I"/>
    <property type="match status" value="1"/>
</dbReference>
<dbReference type="SFLD" id="SFLDG01018">
    <property type="entry name" value="Squalene/Phytoene_Synthase_Lik"/>
    <property type="match status" value="1"/>
</dbReference>
<comment type="caution">
    <text evidence="3">The sequence shown here is derived from an EMBL/GenBank/DDBJ whole genome shotgun (WGS) entry which is preliminary data.</text>
</comment>
<keyword evidence="4" id="KW-1185">Reference proteome</keyword>
<dbReference type="InterPro" id="IPR002060">
    <property type="entry name" value="Squ/phyt_synthse"/>
</dbReference>
<dbReference type="PATRIC" id="fig|273678.4.peg.1730"/>
<reference evidence="3 4" key="1">
    <citation type="submission" date="2015-02" db="EMBL/GenBank/DDBJ databases">
        <title>Draft genome sequences of ten Microbacterium spp. with emphasis on heavy metal contaminated environments.</title>
        <authorList>
            <person name="Corretto E."/>
        </authorList>
    </citation>
    <scope>NUCLEOTIDE SEQUENCE [LARGE SCALE GENOMIC DNA]</scope>
    <source>
        <strain evidence="3 4">SA35</strain>
    </source>
</reference>
<dbReference type="InterPro" id="IPR019845">
    <property type="entry name" value="Squalene/phytoene_synthase_CS"/>
</dbReference>
<dbReference type="PANTHER" id="PTHR31480">
    <property type="entry name" value="BIFUNCTIONAL LYCOPENE CYCLASE/PHYTOENE SYNTHASE"/>
    <property type="match status" value="1"/>
</dbReference>
<dbReference type="EMBL" id="JYJB01000008">
    <property type="protein sequence ID" value="KJL48098.1"/>
    <property type="molecule type" value="Genomic_DNA"/>
</dbReference>
<evidence type="ECO:0000256" key="2">
    <source>
        <dbReference type="ARBA" id="ARBA00022679"/>
    </source>
</evidence>
<evidence type="ECO:0000313" key="3">
    <source>
        <dbReference type="EMBL" id="KJL48098.1"/>
    </source>
</evidence>
<dbReference type="InterPro" id="IPR008949">
    <property type="entry name" value="Isoprenoid_synthase_dom_sf"/>
</dbReference>
<dbReference type="SUPFAM" id="SSF48576">
    <property type="entry name" value="Terpenoid synthases"/>
    <property type="match status" value="1"/>
</dbReference>
<evidence type="ECO:0000256" key="1">
    <source>
        <dbReference type="ARBA" id="ARBA00004684"/>
    </source>
</evidence>
<organism evidence="3 4">
    <name type="scientific">Microbacterium hydrocarbonoxydans</name>
    <dbReference type="NCBI Taxonomy" id="273678"/>
    <lineage>
        <taxon>Bacteria</taxon>
        <taxon>Bacillati</taxon>
        <taxon>Actinomycetota</taxon>
        <taxon>Actinomycetes</taxon>
        <taxon>Micrococcales</taxon>
        <taxon>Microbacteriaceae</taxon>
        <taxon>Microbacterium</taxon>
    </lineage>
</organism>
<evidence type="ECO:0000313" key="4">
    <source>
        <dbReference type="Proteomes" id="UP000033900"/>
    </source>
</evidence>